<organism evidence="18 19">
    <name type="scientific">Zavarzinia compransoris</name>
    <dbReference type="NCBI Taxonomy" id="1264899"/>
    <lineage>
        <taxon>Bacteria</taxon>
        <taxon>Pseudomonadati</taxon>
        <taxon>Pseudomonadota</taxon>
        <taxon>Alphaproteobacteria</taxon>
        <taxon>Rhodospirillales</taxon>
        <taxon>Zavarziniaceae</taxon>
        <taxon>Zavarzinia</taxon>
    </lineage>
</organism>
<evidence type="ECO:0000256" key="11">
    <source>
        <dbReference type="ARBA" id="ARBA00023204"/>
    </source>
</evidence>
<evidence type="ECO:0000256" key="14">
    <source>
        <dbReference type="ARBA" id="ARBA00060881"/>
    </source>
</evidence>
<dbReference type="Proteomes" id="UP000246077">
    <property type="component" value="Unassembled WGS sequence"/>
</dbReference>
<dbReference type="EMBL" id="QGLF01000007">
    <property type="protein sequence ID" value="PWR18056.1"/>
    <property type="molecule type" value="Genomic_DNA"/>
</dbReference>
<dbReference type="CDD" id="cd17748">
    <property type="entry name" value="BRCT_DNA_ligase_like"/>
    <property type="match status" value="1"/>
</dbReference>
<reference evidence="19" key="1">
    <citation type="submission" date="2018-05" db="EMBL/GenBank/DDBJ databases">
        <title>Zavarzinia sp. HR-AS.</title>
        <authorList>
            <person name="Lee Y."/>
            <person name="Jeon C.O."/>
        </authorList>
    </citation>
    <scope>NUCLEOTIDE SEQUENCE [LARGE SCALE GENOMIC DNA]</scope>
    <source>
        <strain evidence="19">DSM 1231</strain>
    </source>
</reference>
<evidence type="ECO:0000256" key="7">
    <source>
        <dbReference type="ARBA" id="ARBA00022763"/>
    </source>
</evidence>
<dbReference type="PIRSF" id="PIRSF001604">
    <property type="entry name" value="LigA"/>
    <property type="match status" value="1"/>
</dbReference>
<dbReference type="Pfam" id="PF12826">
    <property type="entry name" value="HHH_2"/>
    <property type="match status" value="1"/>
</dbReference>
<dbReference type="InterPro" id="IPR041663">
    <property type="entry name" value="DisA/LigA_HHH"/>
</dbReference>
<gene>
    <name evidence="15" type="primary">ligA</name>
    <name evidence="18" type="ORF">DKG75_21220</name>
</gene>
<dbReference type="GO" id="GO:0046872">
    <property type="term" value="F:metal ion binding"/>
    <property type="evidence" value="ECO:0007669"/>
    <property type="project" value="UniProtKB-KW"/>
</dbReference>
<dbReference type="Gene3D" id="6.20.10.30">
    <property type="match status" value="1"/>
</dbReference>
<evidence type="ECO:0000256" key="10">
    <source>
        <dbReference type="ARBA" id="ARBA00023027"/>
    </source>
</evidence>
<evidence type="ECO:0000256" key="9">
    <source>
        <dbReference type="ARBA" id="ARBA00022842"/>
    </source>
</evidence>
<keyword evidence="5 15" id="KW-0235">DNA replication</keyword>
<feature type="active site" description="N6-AMP-lysine intermediate" evidence="15">
    <location>
        <position position="127"/>
    </location>
</feature>
<dbReference type="SUPFAM" id="SSF52113">
    <property type="entry name" value="BRCT domain"/>
    <property type="match status" value="1"/>
</dbReference>
<evidence type="ECO:0000256" key="15">
    <source>
        <dbReference type="HAMAP-Rule" id="MF_01588"/>
    </source>
</evidence>
<dbReference type="InterPro" id="IPR033136">
    <property type="entry name" value="DNA_ligase_CS"/>
</dbReference>
<feature type="binding site" evidence="15">
    <location>
        <position position="125"/>
    </location>
    <ligand>
        <name>NAD(+)</name>
        <dbReference type="ChEBI" id="CHEBI:57540"/>
    </ligand>
</feature>
<comment type="function">
    <text evidence="1 15">DNA ligase that catalyzes the formation of phosphodiester linkages between 5'-phosphoryl and 3'-hydroxyl groups in double-stranded DNA using NAD as a coenzyme and as the energy source for the reaction. It is essential for DNA replication and repair of damaged DNA.</text>
</comment>
<dbReference type="CDD" id="cd00114">
    <property type="entry name" value="LIGANc"/>
    <property type="match status" value="1"/>
</dbReference>
<dbReference type="Pfam" id="PF01653">
    <property type="entry name" value="DNA_ligase_aden"/>
    <property type="match status" value="1"/>
</dbReference>
<comment type="caution">
    <text evidence="15">Lacks conserved residue(s) required for the propagation of feature annotation.</text>
</comment>
<evidence type="ECO:0000256" key="13">
    <source>
        <dbReference type="ARBA" id="ARBA00034005"/>
    </source>
</evidence>
<dbReference type="EC" id="6.5.1.2" evidence="2 15"/>
<keyword evidence="9 15" id="KW-0460">Magnesium</keyword>
<evidence type="ECO:0000256" key="1">
    <source>
        <dbReference type="ARBA" id="ARBA00004067"/>
    </source>
</evidence>
<keyword evidence="11 15" id="KW-0234">DNA repair</keyword>
<feature type="domain" description="BRCT" evidence="17">
    <location>
        <begin position="614"/>
        <end position="687"/>
    </location>
</feature>
<evidence type="ECO:0000259" key="17">
    <source>
        <dbReference type="PROSITE" id="PS50172"/>
    </source>
</evidence>
<dbReference type="InterPro" id="IPR013839">
    <property type="entry name" value="DNAligase_adenylation"/>
</dbReference>
<evidence type="ECO:0000256" key="12">
    <source>
        <dbReference type="ARBA" id="ARBA00023211"/>
    </source>
</evidence>
<feature type="binding site" evidence="15">
    <location>
        <position position="299"/>
    </location>
    <ligand>
        <name>NAD(+)</name>
        <dbReference type="ChEBI" id="CHEBI:57540"/>
    </ligand>
</feature>
<evidence type="ECO:0000313" key="19">
    <source>
        <dbReference type="Proteomes" id="UP000246077"/>
    </source>
</evidence>
<name>A0A317DW08_9PROT</name>
<feature type="binding site" evidence="15">
    <location>
        <position position="323"/>
    </location>
    <ligand>
        <name>NAD(+)</name>
        <dbReference type="ChEBI" id="CHEBI:57540"/>
    </ligand>
</feature>
<dbReference type="InterPro" id="IPR013840">
    <property type="entry name" value="DNAligase_N"/>
</dbReference>
<evidence type="ECO:0000256" key="2">
    <source>
        <dbReference type="ARBA" id="ARBA00012722"/>
    </source>
</evidence>
<dbReference type="FunFam" id="2.40.50.140:FF:000012">
    <property type="entry name" value="DNA ligase"/>
    <property type="match status" value="1"/>
</dbReference>
<dbReference type="PROSITE" id="PS50172">
    <property type="entry name" value="BRCT"/>
    <property type="match status" value="1"/>
</dbReference>
<dbReference type="InterPro" id="IPR004149">
    <property type="entry name" value="Znf_DNAligase_C4"/>
</dbReference>
<dbReference type="InterPro" id="IPR012340">
    <property type="entry name" value="NA-bd_OB-fold"/>
</dbReference>
<protein>
    <recommendedName>
        <fullName evidence="3 15">DNA ligase</fullName>
        <ecNumber evidence="2 15">6.5.1.2</ecNumber>
    </recommendedName>
    <alternativeName>
        <fullName evidence="15">Polydeoxyribonucleotide synthase [NAD(+)]</fullName>
    </alternativeName>
</protein>
<feature type="binding site" evidence="15">
    <location>
        <begin position="43"/>
        <end position="47"/>
    </location>
    <ligand>
        <name>NAD(+)</name>
        <dbReference type="ChEBI" id="CHEBI:57540"/>
    </ligand>
</feature>
<dbReference type="Gene3D" id="3.40.50.10190">
    <property type="entry name" value="BRCT domain"/>
    <property type="match status" value="1"/>
</dbReference>
<accession>A0A317DW08</accession>
<dbReference type="PANTHER" id="PTHR23389">
    <property type="entry name" value="CHROMOSOME TRANSMISSION FIDELITY FACTOR 18"/>
    <property type="match status" value="1"/>
</dbReference>
<dbReference type="RefSeq" id="WP_109923190.1">
    <property type="nucleotide sequence ID" value="NZ_QGLF01000007.1"/>
</dbReference>
<comment type="catalytic activity">
    <reaction evidence="13 15 16">
        <text>NAD(+) + (deoxyribonucleotide)n-3'-hydroxyl + 5'-phospho-(deoxyribonucleotide)m = (deoxyribonucleotide)n+m + AMP + beta-nicotinamide D-nucleotide.</text>
        <dbReference type="EC" id="6.5.1.2"/>
    </reaction>
</comment>
<keyword evidence="12 15" id="KW-0464">Manganese</keyword>
<dbReference type="SUPFAM" id="SSF50249">
    <property type="entry name" value="Nucleic acid-binding proteins"/>
    <property type="match status" value="1"/>
</dbReference>
<evidence type="ECO:0000256" key="8">
    <source>
        <dbReference type="ARBA" id="ARBA00022833"/>
    </source>
</evidence>
<evidence type="ECO:0000256" key="4">
    <source>
        <dbReference type="ARBA" id="ARBA00022598"/>
    </source>
</evidence>
<keyword evidence="6 15" id="KW-0479">Metal-binding</keyword>
<feature type="binding site" evidence="15">
    <location>
        <position position="148"/>
    </location>
    <ligand>
        <name>NAD(+)</name>
        <dbReference type="ChEBI" id="CHEBI:57540"/>
    </ligand>
</feature>
<evidence type="ECO:0000256" key="3">
    <source>
        <dbReference type="ARBA" id="ARBA00013308"/>
    </source>
</evidence>
<dbReference type="InterPro" id="IPR036420">
    <property type="entry name" value="BRCT_dom_sf"/>
</dbReference>
<evidence type="ECO:0000313" key="18">
    <source>
        <dbReference type="EMBL" id="PWR18056.1"/>
    </source>
</evidence>
<keyword evidence="19" id="KW-1185">Reference proteome</keyword>
<dbReference type="InterPro" id="IPR001357">
    <property type="entry name" value="BRCT_dom"/>
</dbReference>
<dbReference type="Gene3D" id="3.30.470.30">
    <property type="entry name" value="DNA ligase/mRNA capping enzyme"/>
    <property type="match status" value="1"/>
</dbReference>
<dbReference type="GO" id="GO:0006281">
    <property type="term" value="P:DNA repair"/>
    <property type="evidence" value="ECO:0007669"/>
    <property type="project" value="UniProtKB-KW"/>
</dbReference>
<dbReference type="PROSITE" id="PS01056">
    <property type="entry name" value="DNA_LIGASE_N2"/>
    <property type="match status" value="1"/>
</dbReference>
<dbReference type="PANTHER" id="PTHR23389:SF9">
    <property type="entry name" value="DNA LIGASE"/>
    <property type="match status" value="1"/>
</dbReference>
<dbReference type="GO" id="GO:0003911">
    <property type="term" value="F:DNA ligase (NAD+) activity"/>
    <property type="evidence" value="ECO:0007669"/>
    <property type="project" value="UniProtKB-UniRule"/>
</dbReference>
<dbReference type="NCBIfam" id="NF005932">
    <property type="entry name" value="PRK07956.1"/>
    <property type="match status" value="1"/>
</dbReference>
<keyword evidence="10 15" id="KW-0520">NAD</keyword>
<keyword evidence="4 15" id="KW-0436">Ligase</keyword>
<dbReference type="AlphaFoldDB" id="A0A317DW08"/>
<comment type="similarity">
    <text evidence="14 15">Belongs to the NAD-dependent DNA ligase family. LigA subfamily.</text>
</comment>
<dbReference type="NCBIfam" id="TIGR00575">
    <property type="entry name" value="dnlj"/>
    <property type="match status" value="1"/>
</dbReference>
<keyword evidence="8 15" id="KW-0862">Zinc</keyword>
<evidence type="ECO:0000256" key="16">
    <source>
        <dbReference type="RuleBase" id="RU000618"/>
    </source>
</evidence>
<dbReference type="Gene3D" id="1.10.287.610">
    <property type="entry name" value="Helix hairpin bin"/>
    <property type="match status" value="1"/>
</dbReference>
<comment type="caution">
    <text evidence="18">The sequence shown here is derived from an EMBL/GenBank/DDBJ whole genome shotgun (WGS) entry which is preliminary data.</text>
</comment>
<dbReference type="Pfam" id="PF03120">
    <property type="entry name" value="OB_DNA_ligase"/>
    <property type="match status" value="1"/>
</dbReference>
<dbReference type="SUPFAM" id="SSF56091">
    <property type="entry name" value="DNA ligase/mRNA capping enzyme, catalytic domain"/>
    <property type="match status" value="1"/>
</dbReference>
<evidence type="ECO:0000256" key="5">
    <source>
        <dbReference type="ARBA" id="ARBA00022705"/>
    </source>
</evidence>
<dbReference type="InterPro" id="IPR004150">
    <property type="entry name" value="NAD_DNA_ligase_OB"/>
</dbReference>
<feature type="binding site" evidence="15">
    <location>
        <position position="420"/>
    </location>
    <ligand>
        <name>Zn(2+)</name>
        <dbReference type="ChEBI" id="CHEBI:29105"/>
    </ligand>
</feature>
<dbReference type="HAMAP" id="MF_01588">
    <property type="entry name" value="DNA_ligase_A"/>
    <property type="match status" value="1"/>
</dbReference>
<keyword evidence="7 15" id="KW-0227">DNA damage</keyword>
<dbReference type="InterPro" id="IPR018239">
    <property type="entry name" value="DNA_ligase_AS"/>
</dbReference>
<dbReference type="SUPFAM" id="SSF47781">
    <property type="entry name" value="RuvA domain 2-like"/>
    <property type="match status" value="1"/>
</dbReference>
<feature type="binding site" evidence="15">
    <location>
        <position position="183"/>
    </location>
    <ligand>
        <name>NAD(+)</name>
        <dbReference type="ChEBI" id="CHEBI:57540"/>
    </ligand>
</feature>
<dbReference type="GO" id="GO:0005829">
    <property type="term" value="C:cytosol"/>
    <property type="evidence" value="ECO:0007669"/>
    <property type="project" value="TreeGrafter"/>
</dbReference>
<dbReference type="SMART" id="SM00292">
    <property type="entry name" value="BRCT"/>
    <property type="match status" value="1"/>
</dbReference>
<dbReference type="OrthoDB" id="9759736at2"/>
<dbReference type="FunFam" id="3.30.470.30:FF:000001">
    <property type="entry name" value="DNA ligase"/>
    <property type="match status" value="1"/>
</dbReference>
<sequence length="692" mass="74853">MTPTAPVETLDPGEAEAEHARLAAEVLDHERRYYEDDAPVISDADFDALVARLHEIEARFPALKADSPTQGVGGQAAAKFEKVAHARPMLSLEKAFTEDDVRDFLTGVRRFLALGEEIEVALYAEPKIDGLSLALRYEDGVLVQGATRGDGRVGENVTANVRTIAAIPERLVGAPAVLEVRGEVYMGRADFLALNARQQAAGEKIFANPRNAAAGSLRQLDPAITAARPLRFFLHGWGEVSAPLPPTQEAAMQWLGSLGLPLNPRAVRAPDLAAVMAVFEGLAAERAAIDYDIDGVVYKIDRLDWQDRLGMVSRAPRWAVAHKFPAEQAETLLEGIDIQVGRTGSLTPVARLVPVNVGGVIVANATLHNEDEIARKDARIGDTVVVQRAGDVIPQVVRVILDRRPAGSRPFVFPDHCPVCGATATREEGEVVRRCTGGLTCEAQAVERLRHFVSRQAFDIEGLGEKQVKALWDWGLIKGPGDIFRLEENDAGSLTPLRAREGWGSQSARNLFEAIRERRRIPLVRLLFALGIRHVGQRNASLIARHFGTVEALAEACLTTPERRAQAMEELQTVDGLGPIVVQGFEQFLAEPHNETVLRDLLALLEVQPPEIRAADSPVAGKTVVFTGTLERMTRDEAKARAEQLGAKVSGSVSKKTDIVVAGPGAGSKLAKAADLGVTVMTEDEWLALIGG</sequence>
<dbReference type="Gene3D" id="2.40.50.140">
    <property type="entry name" value="Nucleic acid-binding proteins"/>
    <property type="match status" value="1"/>
</dbReference>
<proteinExistence type="inferred from homology"/>
<feature type="binding site" evidence="15">
    <location>
        <begin position="91"/>
        <end position="92"/>
    </location>
    <ligand>
        <name>NAD(+)</name>
        <dbReference type="ChEBI" id="CHEBI:57540"/>
    </ligand>
</feature>
<feature type="binding site" evidence="15">
    <location>
        <position position="441"/>
    </location>
    <ligand>
        <name>Zn(2+)</name>
        <dbReference type="ChEBI" id="CHEBI:29105"/>
    </ligand>
</feature>
<comment type="cofactor">
    <cofactor evidence="15">
        <name>Mg(2+)</name>
        <dbReference type="ChEBI" id="CHEBI:18420"/>
    </cofactor>
    <cofactor evidence="15">
        <name>Mn(2+)</name>
        <dbReference type="ChEBI" id="CHEBI:29035"/>
    </cofactor>
</comment>
<dbReference type="GO" id="GO:0006260">
    <property type="term" value="P:DNA replication"/>
    <property type="evidence" value="ECO:0007669"/>
    <property type="project" value="UniProtKB-KW"/>
</dbReference>
<dbReference type="Pfam" id="PF03119">
    <property type="entry name" value="DNA_ligase_ZBD"/>
    <property type="match status" value="1"/>
</dbReference>
<dbReference type="SMART" id="SM00532">
    <property type="entry name" value="LIGANc"/>
    <property type="match status" value="1"/>
</dbReference>
<dbReference type="Pfam" id="PF00533">
    <property type="entry name" value="BRCT"/>
    <property type="match status" value="1"/>
</dbReference>
<dbReference type="Gene3D" id="1.10.150.20">
    <property type="entry name" value="5' to 3' exonuclease, C-terminal subdomain"/>
    <property type="match status" value="2"/>
</dbReference>
<dbReference type="InterPro" id="IPR001679">
    <property type="entry name" value="DNA_ligase"/>
</dbReference>
<dbReference type="PROSITE" id="PS01055">
    <property type="entry name" value="DNA_LIGASE_N1"/>
    <property type="match status" value="1"/>
</dbReference>
<evidence type="ECO:0000256" key="6">
    <source>
        <dbReference type="ARBA" id="ARBA00022723"/>
    </source>
</evidence>
<dbReference type="InterPro" id="IPR010994">
    <property type="entry name" value="RuvA_2-like"/>
</dbReference>
<feature type="binding site" evidence="15">
    <location>
        <position position="417"/>
    </location>
    <ligand>
        <name>Zn(2+)</name>
        <dbReference type="ChEBI" id="CHEBI:29105"/>
    </ligand>
</feature>